<keyword evidence="2" id="KW-0808">Transferase</keyword>
<gene>
    <name evidence="3" type="ORF">ONZ51_g9698</name>
</gene>
<name>A0AAD7X7F9_9APHY</name>
<evidence type="ECO:0000313" key="4">
    <source>
        <dbReference type="Proteomes" id="UP001215151"/>
    </source>
</evidence>
<dbReference type="Gene3D" id="3.40.50.2000">
    <property type="entry name" value="Glycogen Phosphorylase B"/>
    <property type="match status" value="2"/>
</dbReference>
<keyword evidence="4" id="KW-1185">Reference proteome</keyword>
<proteinExistence type="inferred from homology"/>
<dbReference type="AlphaFoldDB" id="A0AAD7X7F9"/>
<dbReference type="InterPro" id="IPR002213">
    <property type="entry name" value="UDP_glucos_trans"/>
</dbReference>
<comment type="caution">
    <text evidence="3">The sequence shown here is derived from an EMBL/GenBank/DDBJ whole genome shotgun (WGS) entry which is preliminary data.</text>
</comment>
<comment type="similarity">
    <text evidence="1">Belongs to the UDP-glycosyltransferase family.</text>
</comment>
<evidence type="ECO:0000256" key="2">
    <source>
        <dbReference type="ARBA" id="ARBA00022679"/>
    </source>
</evidence>
<accession>A0AAD7X7F9</accession>
<dbReference type="GO" id="GO:0035251">
    <property type="term" value="F:UDP-glucosyltransferase activity"/>
    <property type="evidence" value="ECO:0007669"/>
    <property type="project" value="TreeGrafter"/>
</dbReference>
<evidence type="ECO:0008006" key="5">
    <source>
        <dbReference type="Google" id="ProtNLM"/>
    </source>
</evidence>
<dbReference type="PANTHER" id="PTHR48047:SF215">
    <property type="entry name" value="GLYCOSYLTRANSFERASE"/>
    <property type="match status" value="1"/>
</dbReference>
<evidence type="ECO:0000313" key="3">
    <source>
        <dbReference type="EMBL" id="KAJ8468351.1"/>
    </source>
</evidence>
<sequence length="514" mass="57669">MNLSAPDAHLVSFAFEAWGHTRPLIAFTARVVKTRPVLVTMFTTDAFYDRVQKELSRSFEPGEEAYRSRLRLVSIAPGNTFEEEPLNEAFAAAWRKLLKGEDLVCTKTGERFPTALQPNALVVEFFSQGPIREVRASRGNKVKIYIWMPNMLAAFWRTCGPEDMGGLGDAHQKVTEEAQRTGKSYEEVAYNMIFCGSGKVIRVPGLPPMYDYEYHPQLFSFLQQMGGARFTESFETLKLADGIISVTPESYEREMVRATRKWCEENSKQVFVVGPLRVSGPNAAAYEKELSAASADAEAFLQDCLAAYGEKSVLYISFGSFFWPTENPEVLWTFLDVVMELNIPFIMSHASPLATVPDAVKTKVQTYGKGLMAAWNPQQLILNHPATGWFVTHGGQNSVLESLTAGVPQIFWPFEGDQPLNAVNMTENFDAAYELVEVRTRYSDKPIFRNGKKPLGTLEAVKAEARDVLTKAFGEDGARKRERLLQLQHEVLSEWDEGGASRRGFMNFLDSLRA</sequence>
<reference evidence="3" key="1">
    <citation type="submission" date="2022-11" db="EMBL/GenBank/DDBJ databases">
        <title>Genome Sequence of Cubamyces cubensis.</title>
        <authorList>
            <person name="Buettner E."/>
        </authorList>
    </citation>
    <scope>NUCLEOTIDE SEQUENCE</scope>
    <source>
        <strain evidence="3">MPL-01</strain>
    </source>
</reference>
<dbReference type="SUPFAM" id="SSF53756">
    <property type="entry name" value="UDP-Glycosyltransferase/glycogen phosphorylase"/>
    <property type="match status" value="1"/>
</dbReference>
<dbReference type="PANTHER" id="PTHR48047">
    <property type="entry name" value="GLYCOSYLTRANSFERASE"/>
    <property type="match status" value="1"/>
</dbReference>
<organism evidence="3 4">
    <name type="scientific">Trametes cubensis</name>
    <dbReference type="NCBI Taxonomy" id="1111947"/>
    <lineage>
        <taxon>Eukaryota</taxon>
        <taxon>Fungi</taxon>
        <taxon>Dikarya</taxon>
        <taxon>Basidiomycota</taxon>
        <taxon>Agaricomycotina</taxon>
        <taxon>Agaricomycetes</taxon>
        <taxon>Polyporales</taxon>
        <taxon>Polyporaceae</taxon>
        <taxon>Trametes</taxon>
    </lineage>
</organism>
<protein>
    <recommendedName>
        <fullName evidence="5">Glycosyltransferase family 1 protein</fullName>
    </recommendedName>
</protein>
<dbReference type="Pfam" id="PF00201">
    <property type="entry name" value="UDPGT"/>
    <property type="match status" value="1"/>
</dbReference>
<dbReference type="CDD" id="cd03784">
    <property type="entry name" value="GT1_Gtf-like"/>
    <property type="match status" value="1"/>
</dbReference>
<dbReference type="Proteomes" id="UP001215151">
    <property type="component" value="Unassembled WGS sequence"/>
</dbReference>
<evidence type="ECO:0000256" key="1">
    <source>
        <dbReference type="ARBA" id="ARBA00009995"/>
    </source>
</evidence>
<dbReference type="EMBL" id="JAPEVG010000342">
    <property type="protein sequence ID" value="KAJ8468351.1"/>
    <property type="molecule type" value="Genomic_DNA"/>
</dbReference>